<dbReference type="PANTHER" id="PTHR43081:SF1">
    <property type="entry name" value="ADENYLATE CYCLASE, TERMINAL-DIFFERENTIATION SPECIFIC"/>
    <property type="match status" value="1"/>
</dbReference>
<evidence type="ECO:0000256" key="1">
    <source>
        <dbReference type="PROSITE-ProRule" id="PRU00339"/>
    </source>
</evidence>
<keyword evidence="1" id="KW-0802">TPR repeat</keyword>
<reference evidence="4" key="1">
    <citation type="submission" date="2020-07" db="EMBL/GenBank/DDBJ databases">
        <title>Huge and variable diversity of episymbiotic CPR bacteria and DPANN archaea in groundwater ecosystems.</title>
        <authorList>
            <person name="He C.Y."/>
            <person name="Keren R."/>
            <person name="Whittaker M."/>
            <person name="Farag I.F."/>
            <person name="Doudna J."/>
            <person name="Cate J.H.D."/>
            <person name="Banfield J.F."/>
        </authorList>
    </citation>
    <scope>NUCLEOTIDE SEQUENCE</scope>
    <source>
        <strain evidence="4">NC_groundwater_1520_Pr4_B-0.1um_53_5</strain>
    </source>
</reference>
<dbReference type="Pfam" id="PF00211">
    <property type="entry name" value="Guanylate_cyc"/>
    <property type="match status" value="1"/>
</dbReference>
<dbReference type="CDD" id="cd07302">
    <property type="entry name" value="CHD"/>
    <property type="match status" value="1"/>
</dbReference>
<gene>
    <name evidence="4" type="ORF">HY768_04250</name>
</gene>
<feature type="transmembrane region" description="Helical" evidence="2">
    <location>
        <begin position="382"/>
        <end position="401"/>
    </location>
</feature>
<dbReference type="AlphaFoldDB" id="A0A933IDF5"/>
<dbReference type="InterPro" id="IPR019734">
    <property type="entry name" value="TPR_rpt"/>
</dbReference>
<dbReference type="SUPFAM" id="SSF48452">
    <property type="entry name" value="TPR-like"/>
    <property type="match status" value="1"/>
</dbReference>
<dbReference type="Pfam" id="PF05226">
    <property type="entry name" value="CHASE2"/>
    <property type="match status" value="1"/>
</dbReference>
<dbReference type="PROSITE" id="PS50005">
    <property type="entry name" value="TPR"/>
    <property type="match status" value="1"/>
</dbReference>
<dbReference type="Gene3D" id="3.30.70.1230">
    <property type="entry name" value="Nucleotide cyclase"/>
    <property type="match status" value="1"/>
</dbReference>
<dbReference type="GO" id="GO:0035556">
    <property type="term" value="P:intracellular signal transduction"/>
    <property type="evidence" value="ECO:0007669"/>
    <property type="project" value="InterPro"/>
</dbReference>
<feature type="transmembrane region" description="Helical" evidence="2">
    <location>
        <begin position="12"/>
        <end position="34"/>
    </location>
</feature>
<dbReference type="PROSITE" id="PS50125">
    <property type="entry name" value="GUANYLATE_CYCLASE_2"/>
    <property type="match status" value="1"/>
</dbReference>
<dbReference type="InterPro" id="IPR050697">
    <property type="entry name" value="Adenylyl/Guanylyl_Cyclase_3/4"/>
</dbReference>
<dbReference type="PANTHER" id="PTHR43081">
    <property type="entry name" value="ADENYLATE CYCLASE, TERMINAL-DIFFERENTIATION SPECIFIC-RELATED"/>
    <property type="match status" value="1"/>
</dbReference>
<feature type="domain" description="Guanylate cyclase" evidence="3">
    <location>
        <begin position="500"/>
        <end position="633"/>
    </location>
</feature>
<feature type="transmembrane region" description="Helical" evidence="2">
    <location>
        <begin position="441"/>
        <end position="458"/>
    </location>
</feature>
<dbReference type="InterPro" id="IPR001054">
    <property type="entry name" value="A/G_cyclase"/>
</dbReference>
<dbReference type="InterPro" id="IPR029787">
    <property type="entry name" value="Nucleotide_cyclase"/>
</dbReference>
<protein>
    <submittedName>
        <fullName evidence="4">Adenylate/guanylate cyclase domain-containing protein</fullName>
    </submittedName>
</protein>
<dbReference type="Gene3D" id="1.25.40.10">
    <property type="entry name" value="Tetratricopeptide repeat domain"/>
    <property type="match status" value="1"/>
</dbReference>
<dbReference type="EMBL" id="JACQXR010000051">
    <property type="protein sequence ID" value="MBI4726428.1"/>
    <property type="molecule type" value="Genomic_DNA"/>
</dbReference>
<dbReference type="InterPro" id="IPR007890">
    <property type="entry name" value="CHASE2"/>
</dbReference>
<dbReference type="Proteomes" id="UP000736328">
    <property type="component" value="Unassembled WGS sequence"/>
</dbReference>
<dbReference type="SUPFAM" id="SSF55073">
    <property type="entry name" value="Nucleotide cyclase"/>
    <property type="match status" value="1"/>
</dbReference>
<dbReference type="SMART" id="SM01080">
    <property type="entry name" value="CHASE2"/>
    <property type="match status" value="1"/>
</dbReference>
<keyword evidence="2" id="KW-0812">Transmembrane</keyword>
<evidence type="ECO:0000313" key="4">
    <source>
        <dbReference type="EMBL" id="MBI4726428.1"/>
    </source>
</evidence>
<keyword evidence="2" id="KW-0472">Membrane</keyword>
<evidence type="ECO:0000259" key="3">
    <source>
        <dbReference type="PROSITE" id="PS50125"/>
    </source>
</evidence>
<dbReference type="SMART" id="SM00044">
    <property type="entry name" value="CYCc"/>
    <property type="match status" value="1"/>
</dbReference>
<feature type="repeat" description="TPR" evidence="1">
    <location>
        <begin position="694"/>
        <end position="727"/>
    </location>
</feature>
<proteinExistence type="predicted"/>
<dbReference type="GO" id="GO:0004016">
    <property type="term" value="F:adenylate cyclase activity"/>
    <property type="evidence" value="ECO:0007669"/>
    <property type="project" value="UniProtKB-ARBA"/>
</dbReference>
<evidence type="ECO:0000256" key="2">
    <source>
        <dbReference type="SAM" id="Phobius"/>
    </source>
</evidence>
<dbReference type="GO" id="GO:0006171">
    <property type="term" value="P:cAMP biosynthetic process"/>
    <property type="evidence" value="ECO:0007669"/>
    <property type="project" value="TreeGrafter"/>
</dbReference>
<accession>A0A933IDF5</accession>
<dbReference type="SMART" id="SM00028">
    <property type="entry name" value="TPR"/>
    <property type="match status" value="1"/>
</dbReference>
<comment type="caution">
    <text evidence="4">The sequence shown here is derived from an EMBL/GenBank/DDBJ whole genome shotgun (WGS) entry which is preliminary data.</text>
</comment>
<sequence length="758" mass="84939">MSEANRSKKSVGALVGIGVVAVVLAISYLVPGLFQGMENKSYDLRYRLRVGQTNEQDIEDVVIVDIDDASLAQLGRFQNWPRLYHAKVADYLAQGGAAAVAFDIFFVESDSLKPDMVQLYQDAKGEQIRAKLSLSKPFKPVAEKTPELIGAVLENWGYDQDFGAATAQSGIVYFPFYFTTGKLKDSSDMTARRWAYKLSPEAAEKYQWIKSQGDLYAIGQMTAPIPVLLESARGTGYYNIEPDDDGVARSIPLFLAISDRCYPSMDFQIVLDKLGVKKEEVTVELGRYIKAGDKLKIPIDQDGRMLITYFGQYKKFRYISYSDVLTEQVPAEYFKDKIVIVGATAAGLMDLRVVPFSNVFPGPEIHANIMETLLTGRFVRAVPWHIQLVVLVLIGLLTVVVSLRFKPLAAGLTLFGLVMAYFITATVMFDKSLIWVEMVRPLAVVLFTNMVILGYRYLTEEKQKLWIKNMFQGYMSKDLVDKIMANPEMLLMGGDKKEVTVFFSDIKGFSSFSEKLGTPERLIALINEYLGAMSDVVLEFGGYISKYEGDAIMAFWGAPTDDPKHAETCIKCVWAMNQRLQILNADLAKRNMPNLFTRFGLNTGMVTVGNVGSEKKKSYTAMGDSINLGSRLEGANKEYNTAIMMSEFTYAKVKGLYPVRELDLLRVVGKEQPVRVYELLGLSAADVSNKKMKAVEIYLKGLELYRTKQWDAAIALFRQTLEVDPEDGPSQVYIGRCEDFKVLPPPENWDGVFVMKTK</sequence>
<dbReference type="InterPro" id="IPR011990">
    <property type="entry name" value="TPR-like_helical_dom_sf"/>
</dbReference>
<evidence type="ECO:0000313" key="5">
    <source>
        <dbReference type="Proteomes" id="UP000736328"/>
    </source>
</evidence>
<feature type="transmembrane region" description="Helical" evidence="2">
    <location>
        <begin position="408"/>
        <end position="429"/>
    </location>
</feature>
<organism evidence="4 5">
    <name type="scientific">candidate division TA06 bacterium</name>
    <dbReference type="NCBI Taxonomy" id="2250710"/>
    <lineage>
        <taxon>Bacteria</taxon>
        <taxon>Bacteria division TA06</taxon>
    </lineage>
</organism>
<name>A0A933IDF5_UNCT6</name>
<keyword evidence="2" id="KW-1133">Transmembrane helix</keyword>